<keyword evidence="1" id="KW-0328">Glycosyltransferase</keyword>
<dbReference type="NCBIfam" id="TIGR00696">
    <property type="entry name" value="wecG_tagA_cpsF"/>
    <property type="match status" value="1"/>
</dbReference>
<evidence type="ECO:0000313" key="4">
    <source>
        <dbReference type="Proteomes" id="UP001275315"/>
    </source>
</evidence>
<dbReference type="EMBL" id="JAWDIQ010000002">
    <property type="protein sequence ID" value="MDY0409431.1"/>
    <property type="molecule type" value="Genomic_DNA"/>
</dbReference>
<proteinExistence type="predicted"/>
<name>A0ABU5CSS6_9BACI</name>
<dbReference type="CDD" id="cd06533">
    <property type="entry name" value="Glyco_transf_WecG_TagA"/>
    <property type="match status" value="1"/>
</dbReference>
<evidence type="ECO:0000256" key="2">
    <source>
        <dbReference type="ARBA" id="ARBA00022679"/>
    </source>
</evidence>
<reference evidence="3 4" key="1">
    <citation type="submission" date="2023-10" db="EMBL/GenBank/DDBJ databases">
        <title>Virgibacillus soli CC-YMP-6 genome.</title>
        <authorList>
            <person name="Miliotis G."/>
            <person name="Sengupta P."/>
            <person name="Hameed A."/>
            <person name="Chuvochina M."/>
            <person name="Mcdonagh F."/>
            <person name="Simpson A.C."/>
            <person name="Singh N.K."/>
            <person name="Rekha P.D."/>
            <person name="Raman K."/>
            <person name="Hugenholtz P."/>
            <person name="Venkateswaran K."/>
        </authorList>
    </citation>
    <scope>NUCLEOTIDE SEQUENCE [LARGE SCALE GENOMIC DNA]</scope>
    <source>
        <strain evidence="3 4">CC-YMP-6</strain>
    </source>
</reference>
<evidence type="ECO:0000256" key="1">
    <source>
        <dbReference type="ARBA" id="ARBA00022676"/>
    </source>
</evidence>
<keyword evidence="4" id="KW-1185">Reference proteome</keyword>
<dbReference type="InterPro" id="IPR004629">
    <property type="entry name" value="WecG_TagA_CpsF"/>
</dbReference>
<dbReference type="RefSeq" id="WP_320380221.1">
    <property type="nucleotide sequence ID" value="NZ_JAWDIQ010000002.1"/>
</dbReference>
<keyword evidence="2" id="KW-0808">Transferase</keyword>
<dbReference type="Pfam" id="PF03808">
    <property type="entry name" value="Glyco_tran_WecG"/>
    <property type="match status" value="1"/>
</dbReference>
<evidence type="ECO:0000313" key="3">
    <source>
        <dbReference type="EMBL" id="MDY0409431.1"/>
    </source>
</evidence>
<gene>
    <name evidence="3" type="ORF">RWD45_13660</name>
</gene>
<dbReference type="PANTHER" id="PTHR34136">
    <property type="match status" value="1"/>
</dbReference>
<sequence>MQNNHDVSIMDIKFINMTKQELLDQILIPRIEREEKTFIVTANPEFVMHARENKQFKETIQSADIIVPDGIGIIKAAKIKKQPLKERIAGYELMLDLLKYANMNGLACYFLGASKLVNEKVINVIKSKYPQINIVGHHHGFFDLHDPKIKEEVAEAKPGFVFVALGMMKQEQWISEQLPRHKKGVFIGIGGSFDTLTGEVKRAPQKWIDLNLEWLYRIIKQPFR</sequence>
<organism evidence="3 4">
    <name type="scientific">Paracerasibacillus soli</name>
    <dbReference type="NCBI Taxonomy" id="480284"/>
    <lineage>
        <taxon>Bacteria</taxon>
        <taxon>Bacillati</taxon>
        <taxon>Bacillota</taxon>
        <taxon>Bacilli</taxon>
        <taxon>Bacillales</taxon>
        <taxon>Bacillaceae</taxon>
        <taxon>Paracerasibacillus</taxon>
    </lineage>
</organism>
<dbReference type="Proteomes" id="UP001275315">
    <property type="component" value="Unassembled WGS sequence"/>
</dbReference>
<comment type="caution">
    <text evidence="3">The sequence shown here is derived from an EMBL/GenBank/DDBJ whole genome shotgun (WGS) entry which is preliminary data.</text>
</comment>
<accession>A0ABU5CSS6</accession>
<dbReference type="PANTHER" id="PTHR34136:SF1">
    <property type="entry name" value="UDP-N-ACETYL-D-MANNOSAMINURONIC ACID TRANSFERASE"/>
    <property type="match status" value="1"/>
</dbReference>
<protein>
    <submittedName>
        <fullName evidence="3">WecB/TagA/CpsF family glycosyltransferase</fullName>
    </submittedName>
</protein>